<protein>
    <submittedName>
        <fullName evidence="6">YebC/PmpR family DNA-binding transcriptional regulator</fullName>
    </submittedName>
</protein>
<dbReference type="AlphaFoldDB" id="A0A2H0YXI3"/>
<evidence type="ECO:0000256" key="1">
    <source>
        <dbReference type="ARBA" id="ARBA00008724"/>
    </source>
</evidence>
<organism evidence="6 7">
    <name type="scientific">Candidatus Kaiserbacteria bacterium CG08_land_8_20_14_0_20_50_21</name>
    <dbReference type="NCBI Taxonomy" id="1974604"/>
    <lineage>
        <taxon>Bacteria</taxon>
        <taxon>Candidatus Kaiseribacteriota</taxon>
    </lineage>
</organism>
<dbReference type="PANTHER" id="PTHR12532">
    <property type="entry name" value="TRANSLATIONAL ACTIVATOR OF CYTOCHROME C OXIDASE 1"/>
    <property type="match status" value="1"/>
</dbReference>
<dbReference type="InterPro" id="IPR026564">
    <property type="entry name" value="Transcrip_reg_TACO1-like_dom3"/>
</dbReference>
<feature type="domain" description="TACO1/YebC-like N-terminal" evidence="5">
    <location>
        <begin position="14"/>
        <end position="82"/>
    </location>
</feature>
<dbReference type="Gene3D" id="1.10.10.200">
    <property type="match status" value="1"/>
</dbReference>
<proteinExistence type="inferred from homology"/>
<evidence type="ECO:0000259" key="4">
    <source>
        <dbReference type="Pfam" id="PF01709"/>
    </source>
</evidence>
<evidence type="ECO:0000313" key="6">
    <source>
        <dbReference type="EMBL" id="PIS43200.1"/>
    </source>
</evidence>
<dbReference type="Pfam" id="PF20772">
    <property type="entry name" value="TACO1_YebC_N"/>
    <property type="match status" value="1"/>
</dbReference>
<keyword evidence="3" id="KW-0804">Transcription</keyword>
<evidence type="ECO:0000256" key="2">
    <source>
        <dbReference type="ARBA" id="ARBA00023015"/>
    </source>
</evidence>
<dbReference type="Proteomes" id="UP000228687">
    <property type="component" value="Unassembled WGS sequence"/>
</dbReference>
<comment type="caution">
    <text evidence="6">The sequence shown here is derived from an EMBL/GenBank/DDBJ whole genome shotgun (WGS) entry which is preliminary data.</text>
</comment>
<dbReference type="GO" id="GO:0005737">
    <property type="term" value="C:cytoplasm"/>
    <property type="evidence" value="ECO:0007669"/>
    <property type="project" value="UniProtKB-ARBA"/>
</dbReference>
<gene>
    <name evidence="6" type="ORF">COT23_02600</name>
</gene>
<dbReference type="InterPro" id="IPR029072">
    <property type="entry name" value="YebC-like"/>
</dbReference>
<dbReference type="PANTHER" id="PTHR12532:SF0">
    <property type="entry name" value="TRANSLATIONAL ACTIVATOR OF CYTOCHROME C OXIDASE 1"/>
    <property type="match status" value="1"/>
</dbReference>
<evidence type="ECO:0000256" key="3">
    <source>
        <dbReference type="ARBA" id="ARBA00023163"/>
    </source>
</evidence>
<name>A0A2H0YXI3_9BACT</name>
<accession>A0A2H0YXI3</accession>
<dbReference type="InterPro" id="IPR002876">
    <property type="entry name" value="Transcrip_reg_TACO1-like"/>
</dbReference>
<reference evidence="7" key="1">
    <citation type="submission" date="2017-09" db="EMBL/GenBank/DDBJ databases">
        <title>Depth-based differentiation of microbial function through sediment-hosted aquifers and enrichment of novel symbionts in the deep terrestrial subsurface.</title>
        <authorList>
            <person name="Probst A.J."/>
            <person name="Ladd B."/>
            <person name="Jarett J.K."/>
            <person name="Geller-Mcgrath D.E."/>
            <person name="Sieber C.M.K."/>
            <person name="Emerson J.B."/>
            <person name="Anantharaman K."/>
            <person name="Thomas B.C."/>
            <person name="Malmstrom R."/>
            <person name="Stieglmeier M."/>
            <person name="Klingl A."/>
            <person name="Woyke T."/>
            <person name="Ryan C.M."/>
            <person name="Banfield J.F."/>
        </authorList>
    </citation>
    <scope>NUCLEOTIDE SEQUENCE [LARGE SCALE GENOMIC DNA]</scope>
</reference>
<dbReference type="EMBL" id="PEXT01000055">
    <property type="protein sequence ID" value="PIS43200.1"/>
    <property type="molecule type" value="Genomic_DNA"/>
</dbReference>
<dbReference type="InterPro" id="IPR049083">
    <property type="entry name" value="TACO1_YebC_N"/>
</dbReference>
<dbReference type="GO" id="GO:0003677">
    <property type="term" value="F:DNA binding"/>
    <property type="evidence" value="ECO:0007669"/>
    <property type="project" value="UniProtKB-KW"/>
</dbReference>
<evidence type="ECO:0000259" key="5">
    <source>
        <dbReference type="Pfam" id="PF20772"/>
    </source>
</evidence>
<feature type="domain" description="TACO1/YebC-like second and third" evidence="4">
    <location>
        <begin position="89"/>
        <end position="144"/>
    </location>
</feature>
<keyword evidence="2" id="KW-0805">Transcription regulation</keyword>
<sequence>MENLHYSEVMSGHSKWSQIKRQKSASDAAKSRIFSRHARLITLESKKAGGNLSASELSVAIARAKAENMPKDNIERAIAKGMSKDAGNLEQVIYEMYGPGGVAILAEALTDNKNRTTQEIKHLLSLQGVELAAPGAASWAFKKTSDAYIPNEQLIEIDGTDEDQLRAILEVLDEHGDIQRIFTNAQGYEDTGN</sequence>
<dbReference type="InterPro" id="IPR017856">
    <property type="entry name" value="Integrase-like_N"/>
</dbReference>
<dbReference type="InterPro" id="IPR048300">
    <property type="entry name" value="TACO1_YebC-like_2nd/3rd_dom"/>
</dbReference>
<dbReference type="Gene3D" id="3.30.70.980">
    <property type="match status" value="1"/>
</dbReference>
<comment type="similarity">
    <text evidence="1">Belongs to the TACO1 family.</text>
</comment>
<evidence type="ECO:0000313" key="7">
    <source>
        <dbReference type="Proteomes" id="UP000228687"/>
    </source>
</evidence>
<dbReference type="SUPFAM" id="SSF75625">
    <property type="entry name" value="YebC-like"/>
    <property type="match status" value="1"/>
</dbReference>
<keyword evidence="6" id="KW-0238">DNA-binding</keyword>
<dbReference type="Pfam" id="PF01709">
    <property type="entry name" value="Transcrip_reg"/>
    <property type="match status" value="1"/>
</dbReference>